<dbReference type="RefSeq" id="WP_117603734.1">
    <property type="nucleotide sequence ID" value="NZ_BHGK01000001.1"/>
</dbReference>
<dbReference type="GO" id="GO:0005829">
    <property type="term" value="C:cytosol"/>
    <property type="evidence" value="ECO:0007669"/>
    <property type="project" value="TreeGrafter"/>
</dbReference>
<accession>A0A391PEL9</accession>
<dbReference type="PANTHER" id="PTHR43235:SF1">
    <property type="entry name" value="GLUTAMINE AMIDOTRANSFERASE PB2B2.05-RELATED"/>
    <property type="match status" value="1"/>
</dbReference>
<dbReference type="Gene3D" id="3.40.50.880">
    <property type="match status" value="1"/>
</dbReference>
<keyword evidence="1" id="KW-0378">Hydrolase</keyword>
<dbReference type="AlphaFoldDB" id="A0A391PEL9"/>
<dbReference type="PROSITE" id="PS51273">
    <property type="entry name" value="GATASE_TYPE_1"/>
    <property type="match status" value="1"/>
</dbReference>
<reference evidence="2" key="1">
    <citation type="submission" date="2018-09" db="EMBL/GenBank/DDBJ databases">
        <title>Draft Genome Sequence of Mediterraneibacter sp. KCTC 15684.</title>
        <authorList>
            <person name="Kim J.S."/>
            <person name="Han K.I."/>
            <person name="Suh M.K."/>
            <person name="Lee K.C."/>
            <person name="Eom M.K."/>
            <person name="Lee J.H."/>
            <person name="Park S.H."/>
            <person name="Kang S.W."/>
            <person name="Park J.E."/>
            <person name="Oh B.S."/>
            <person name="Yu S.Y."/>
            <person name="Choi S.H."/>
            <person name="Lee D.H."/>
            <person name="Yoon H."/>
            <person name="Kim B."/>
            <person name="Yang S.J."/>
            <person name="Lee J.S."/>
        </authorList>
    </citation>
    <scope>NUCLEOTIDE SEQUENCE [LARGE SCALE GENOMIC DNA]</scope>
    <source>
        <strain evidence="2">KCTC 15684</strain>
    </source>
</reference>
<dbReference type="Proteomes" id="UP000265643">
    <property type="component" value="Unassembled WGS sequence"/>
</dbReference>
<comment type="caution">
    <text evidence="1">The sequence shown here is derived from an EMBL/GenBank/DDBJ whole genome shotgun (WGS) entry which is preliminary data.</text>
</comment>
<dbReference type="InterPro" id="IPR044668">
    <property type="entry name" value="PuuD-like"/>
</dbReference>
<name>A0A391PEL9_9FIRM</name>
<dbReference type="InterPro" id="IPR011697">
    <property type="entry name" value="Peptidase_C26"/>
</dbReference>
<dbReference type="CDD" id="cd01745">
    <property type="entry name" value="GATase1_2"/>
    <property type="match status" value="1"/>
</dbReference>
<proteinExistence type="predicted"/>
<dbReference type="Pfam" id="PF07722">
    <property type="entry name" value="Peptidase_C26"/>
    <property type="match status" value="1"/>
</dbReference>
<dbReference type="SUPFAM" id="SSF52317">
    <property type="entry name" value="Class I glutamine amidotransferase-like"/>
    <property type="match status" value="1"/>
</dbReference>
<evidence type="ECO:0000313" key="1">
    <source>
        <dbReference type="EMBL" id="GCA68133.1"/>
    </source>
</evidence>
<dbReference type="InterPro" id="IPR029062">
    <property type="entry name" value="Class_I_gatase-like"/>
</dbReference>
<evidence type="ECO:0000313" key="2">
    <source>
        <dbReference type="Proteomes" id="UP000265643"/>
    </source>
</evidence>
<gene>
    <name evidence="1" type="ORF">KGMB01110_25690</name>
</gene>
<dbReference type="GO" id="GO:0016811">
    <property type="term" value="F:hydrolase activity, acting on carbon-nitrogen (but not peptide) bonds, in linear amides"/>
    <property type="evidence" value="ECO:0007669"/>
    <property type="project" value="InterPro"/>
</dbReference>
<dbReference type="EMBL" id="BHGK01000001">
    <property type="protein sequence ID" value="GCA68133.1"/>
    <property type="molecule type" value="Genomic_DNA"/>
</dbReference>
<organism evidence="1 2">
    <name type="scientific">Mediterraneibacter butyricigenes</name>
    <dbReference type="NCBI Taxonomy" id="2316025"/>
    <lineage>
        <taxon>Bacteria</taxon>
        <taxon>Bacillati</taxon>
        <taxon>Bacillota</taxon>
        <taxon>Clostridia</taxon>
        <taxon>Lachnospirales</taxon>
        <taxon>Lachnospiraceae</taxon>
        <taxon>Mediterraneibacter</taxon>
    </lineage>
</organism>
<sequence length="236" mass="26153">MKPKIGIVLCERENQKQSVSDAYIQAIHRSGGLPFILPLVKSSNSIAAYTAFCDGFLFCGGNDITPLLFGQEPREGIGKTDIALDLFQIRLMKKVLESGKPVLAICRGIQILNVACGGTIQQDLFLDNTSYFQHMQHSSLRSEISHKITCTKGSILYKITGPYLFVNSFHHQILKDLGEGLVTTAVASDGAIEAVELPIAPFVMGLQWHPECMFRSSFEMRHLFSIFIQKSKKSAE</sequence>
<keyword evidence="2" id="KW-1185">Reference proteome</keyword>
<dbReference type="PANTHER" id="PTHR43235">
    <property type="entry name" value="GLUTAMINE AMIDOTRANSFERASE PB2B2.05-RELATED"/>
    <property type="match status" value="1"/>
</dbReference>
<protein>
    <submittedName>
        <fullName evidence="1">Gamma-glutamyl-gamma-aminobutyrate hydrolase</fullName>
    </submittedName>
</protein>